<comment type="subcellular location">
    <subcellularLocation>
        <location evidence="2">Peroxisome membrane</location>
        <topology evidence="2">Multi-pass membrane protein</topology>
    </subcellularLocation>
</comment>
<dbReference type="PROSITE" id="PS50089">
    <property type="entry name" value="ZF_RING_2"/>
    <property type="match status" value="1"/>
</dbReference>
<accession>A0A2H8U1S7</accession>
<evidence type="ECO:0000256" key="12">
    <source>
        <dbReference type="ARBA" id="ARBA00022786"/>
    </source>
</evidence>
<gene>
    <name evidence="20" type="primary">PEX10_2</name>
</gene>
<dbReference type="SMART" id="SM00184">
    <property type="entry name" value="RING"/>
    <property type="match status" value="1"/>
</dbReference>
<evidence type="ECO:0000256" key="13">
    <source>
        <dbReference type="ARBA" id="ARBA00022833"/>
    </source>
</evidence>
<keyword evidence="8" id="KW-0808">Transferase</keyword>
<dbReference type="Pfam" id="PF04757">
    <property type="entry name" value="Pex2_Pex12"/>
    <property type="match status" value="1"/>
</dbReference>
<evidence type="ECO:0000256" key="16">
    <source>
        <dbReference type="ARBA" id="ARBA00023136"/>
    </source>
</evidence>
<evidence type="ECO:0000313" key="20">
    <source>
        <dbReference type="EMBL" id="MBW19408.1"/>
    </source>
</evidence>
<dbReference type="InterPro" id="IPR013083">
    <property type="entry name" value="Znf_RING/FYVE/PHD"/>
</dbReference>
<dbReference type="CDD" id="cd16527">
    <property type="entry name" value="RING-HC_PEX10"/>
    <property type="match status" value="1"/>
</dbReference>
<evidence type="ECO:0000259" key="19">
    <source>
        <dbReference type="PROSITE" id="PS50089"/>
    </source>
</evidence>
<evidence type="ECO:0000256" key="1">
    <source>
        <dbReference type="ARBA" id="ARBA00000900"/>
    </source>
</evidence>
<proteinExistence type="inferred from homology"/>
<dbReference type="OrthoDB" id="6270329at2759"/>
<keyword evidence="14" id="KW-0653">Protein transport</keyword>
<dbReference type="InterPro" id="IPR017907">
    <property type="entry name" value="Znf_RING_CS"/>
</dbReference>
<dbReference type="PANTHER" id="PTHR23350">
    <property type="entry name" value="PEROXISOME ASSEMBLY PROTEIN 10"/>
    <property type="match status" value="1"/>
</dbReference>
<keyword evidence="12" id="KW-0833">Ubl conjugation pathway</keyword>
<evidence type="ECO:0000256" key="17">
    <source>
        <dbReference type="ARBA" id="ARBA00023140"/>
    </source>
</evidence>
<evidence type="ECO:0000256" key="3">
    <source>
        <dbReference type="ARBA" id="ARBA00004906"/>
    </source>
</evidence>
<evidence type="ECO:0000256" key="15">
    <source>
        <dbReference type="ARBA" id="ARBA00022989"/>
    </source>
</evidence>
<evidence type="ECO:0000256" key="18">
    <source>
        <dbReference type="PROSITE-ProRule" id="PRU00175"/>
    </source>
</evidence>
<evidence type="ECO:0000256" key="10">
    <source>
        <dbReference type="ARBA" id="ARBA00022723"/>
    </source>
</evidence>
<comment type="similarity">
    <text evidence="4">Belongs to the pex2/pex10/pex12 family.</text>
</comment>
<evidence type="ECO:0000256" key="5">
    <source>
        <dbReference type="ARBA" id="ARBA00012483"/>
    </source>
</evidence>
<dbReference type="Gene3D" id="3.30.40.10">
    <property type="entry name" value="Zinc/RING finger domain, C3HC4 (zinc finger)"/>
    <property type="match status" value="1"/>
</dbReference>
<name>A0A2H8U1S7_9HEMI</name>
<keyword evidence="7" id="KW-0962">Peroxisome biogenesis</keyword>
<dbReference type="Pfam" id="PF13639">
    <property type="entry name" value="zf-RING_2"/>
    <property type="match status" value="1"/>
</dbReference>
<dbReference type="GO" id="GO:0005778">
    <property type="term" value="C:peroxisomal membrane"/>
    <property type="evidence" value="ECO:0007669"/>
    <property type="project" value="UniProtKB-SubCell"/>
</dbReference>
<evidence type="ECO:0000256" key="7">
    <source>
        <dbReference type="ARBA" id="ARBA00022593"/>
    </source>
</evidence>
<keyword evidence="6" id="KW-0813">Transport</keyword>
<comment type="catalytic activity">
    <reaction evidence="1">
        <text>S-ubiquitinyl-[E2 ubiquitin-conjugating enzyme]-L-cysteine + [acceptor protein]-L-lysine = [E2 ubiquitin-conjugating enzyme]-L-cysteine + N(6)-ubiquitinyl-[acceptor protein]-L-lysine.</text>
        <dbReference type="EC" id="2.3.2.27"/>
    </reaction>
</comment>
<dbReference type="GO" id="GO:0061630">
    <property type="term" value="F:ubiquitin protein ligase activity"/>
    <property type="evidence" value="ECO:0007669"/>
    <property type="project" value="UniProtKB-EC"/>
</dbReference>
<dbReference type="SUPFAM" id="SSF57850">
    <property type="entry name" value="RING/U-box"/>
    <property type="match status" value="1"/>
</dbReference>
<keyword evidence="11 18" id="KW-0863">Zinc-finger</keyword>
<keyword evidence="15" id="KW-1133">Transmembrane helix</keyword>
<evidence type="ECO:0000256" key="2">
    <source>
        <dbReference type="ARBA" id="ARBA00004585"/>
    </source>
</evidence>
<evidence type="ECO:0000256" key="6">
    <source>
        <dbReference type="ARBA" id="ARBA00022448"/>
    </source>
</evidence>
<evidence type="ECO:0000256" key="14">
    <source>
        <dbReference type="ARBA" id="ARBA00022927"/>
    </source>
</evidence>
<protein>
    <recommendedName>
        <fullName evidence="5">RING-type E3 ubiquitin transferase</fullName>
        <ecNumber evidence="5">2.3.2.27</ecNumber>
    </recommendedName>
</protein>
<evidence type="ECO:0000256" key="11">
    <source>
        <dbReference type="ARBA" id="ARBA00022771"/>
    </source>
</evidence>
<dbReference type="AlphaFoldDB" id="A0A2H8U1S7"/>
<dbReference type="GO" id="GO:0016558">
    <property type="term" value="P:protein import into peroxisome matrix"/>
    <property type="evidence" value="ECO:0007669"/>
    <property type="project" value="InterPro"/>
</dbReference>
<dbReference type="InterPro" id="IPR001841">
    <property type="entry name" value="Znf_RING"/>
</dbReference>
<sequence length="286" mass="33168">MSAFNFSGPAEILRAEQKDEELYERINRQLSEFLLKFKGHVFINKNKQNIFCTSQLLYYALTTLSKLQTLGEEYTKIVQVGKTGKHIPGLIQSTGMILAHVFGDRLIILALDRLIDNVQHNKSITSLAKDQIIRFATSVKSLVPLLQSLNRVLFYWNGSFYTWAKRFFHIKYIYAAPWYRPKRPLHVFKILSVLTAIHLSVLMIMTVFKTPKVQKNAEEHLNQLTPLNSSSKCSLCLEPRQNTSLSFCGHLFCWSCIHEWLQTNDFCPICRKRLNPRMVVPLQNFI</sequence>
<dbReference type="PANTHER" id="PTHR23350:SF0">
    <property type="entry name" value="PEROXISOME BIOGENESIS FACTOR 10"/>
    <property type="match status" value="1"/>
</dbReference>
<evidence type="ECO:0000256" key="4">
    <source>
        <dbReference type="ARBA" id="ARBA00008704"/>
    </source>
</evidence>
<dbReference type="GO" id="GO:0008270">
    <property type="term" value="F:zinc ion binding"/>
    <property type="evidence" value="ECO:0007669"/>
    <property type="project" value="UniProtKB-KW"/>
</dbReference>
<organism evidence="20">
    <name type="scientific">Melanaphis sacchari</name>
    <dbReference type="NCBI Taxonomy" id="742174"/>
    <lineage>
        <taxon>Eukaryota</taxon>
        <taxon>Metazoa</taxon>
        <taxon>Ecdysozoa</taxon>
        <taxon>Arthropoda</taxon>
        <taxon>Hexapoda</taxon>
        <taxon>Insecta</taxon>
        <taxon>Pterygota</taxon>
        <taxon>Neoptera</taxon>
        <taxon>Paraneoptera</taxon>
        <taxon>Hemiptera</taxon>
        <taxon>Sternorrhyncha</taxon>
        <taxon>Aphidomorpha</taxon>
        <taxon>Aphidoidea</taxon>
        <taxon>Aphididae</taxon>
        <taxon>Aphidini</taxon>
        <taxon>Melanaphis</taxon>
    </lineage>
</organism>
<keyword evidence="10" id="KW-0479">Metal-binding</keyword>
<dbReference type="EMBL" id="GFXV01007603">
    <property type="protein sequence ID" value="MBW19408.1"/>
    <property type="molecule type" value="Transcribed_RNA"/>
</dbReference>
<reference evidence="20" key="1">
    <citation type="submission" date="2017-10" db="EMBL/GenBank/DDBJ databases">
        <title>Transcriptome Assembly of Sugarcane Aphid Adults.</title>
        <authorList>
            <person name="Scully E.D."/>
            <person name="Palmer N.A."/>
            <person name="Geib S.M."/>
            <person name="Sarath G."/>
            <person name="Sattler S.E."/>
        </authorList>
    </citation>
    <scope>NUCLEOTIDE SEQUENCE</scope>
    <source>
        <tissue evidence="20">Whole body</tissue>
    </source>
</reference>
<keyword evidence="17" id="KW-0576">Peroxisome</keyword>
<keyword evidence="9" id="KW-0812">Transmembrane</keyword>
<dbReference type="EC" id="2.3.2.27" evidence="5"/>
<keyword evidence="16" id="KW-0472">Membrane</keyword>
<keyword evidence="13" id="KW-0862">Zinc</keyword>
<comment type="pathway">
    <text evidence="3">Protein modification; protein ubiquitination.</text>
</comment>
<dbReference type="PROSITE" id="PS00518">
    <property type="entry name" value="ZF_RING_1"/>
    <property type="match status" value="1"/>
</dbReference>
<feature type="domain" description="RING-type" evidence="19">
    <location>
        <begin position="233"/>
        <end position="271"/>
    </location>
</feature>
<evidence type="ECO:0000256" key="9">
    <source>
        <dbReference type="ARBA" id="ARBA00022692"/>
    </source>
</evidence>
<dbReference type="InterPro" id="IPR025654">
    <property type="entry name" value="PEX2/10"/>
</dbReference>
<evidence type="ECO:0000256" key="8">
    <source>
        <dbReference type="ARBA" id="ARBA00022679"/>
    </source>
</evidence>
<dbReference type="InterPro" id="IPR006845">
    <property type="entry name" value="Pex_N"/>
</dbReference>